<dbReference type="VEuPathDB" id="MicrosporidiaDB:NBO_357g0002"/>
<feature type="transmembrane region" description="Helical" evidence="2">
    <location>
        <begin position="81"/>
        <end position="101"/>
    </location>
</feature>
<accession>R0KRL0</accession>
<comment type="similarity">
    <text evidence="1">Belongs to the cation transport ATPase (P-type) (TC 3.A.3) family. Type IB subfamily.</text>
</comment>
<dbReference type="GO" id="GO:0022857">
    <property type="term" value="F:transmembrane transporter activity"/>
    <property type="evidence" value="ECO:0007669"/>
    <property type="project" value="TreeGrafter"/>
</dbReference>
<evidence type="ECO:0000313" key="4">
    <source>
        <dbReference type="EMBL" id="EOB12852.1"/>
    </source>
</evidence>
<keyword evidence="2" id="KW-1133">Transmembrane helix</keyword>
<evidence type="ECO:0000256" key="2">
    <source>
        <dbReference type="SAM" id="Phobius"/>
    </source>
</evidence>
<dbReference type="PANTHER" id="PTHR48085:SF5">
    <property type="entry name" value="CADMIUM_ZINC-TRANSPORTING ATPASE HMA4-RELATED"/>
    <property type="match status" value="1"/>
</dbReference>
<dbReference type="HOGENOM" id="CLU_721789_0_0_1"/>
<evidence type="ECO:0000313" key="5">
    <source>
        <dbReference type="Proteomes" id="UP000016927"/>
    </source>
</evidence>
<feature type="domain" description="P-type ATPase A" evidence="3">
    <location>
        <begin position="208"/>
        <end position="288"/>
    </location>
</feature>
<gene>
    <name evidence="4" type="primary">AHM4</name>
    <name evidence="4" type="ORF">NBO_357g0002</name>
</gene>
<dbReference type="STRING" id="578461.R0KRL0"/>
<reference evidence="4 5" key="1">
    <citation type="journal article" date="2013" name="BMC Genomics">
        <title>Comparative genomics of parasitic silkworm microsporidia reveal an association between genome expansion and host adaptation.</title>
        <authorList>
            <person name="Pan G."/>
            <person name="Xu J."/>
            <person name="Li T."/>
            <person name="Xia Q."/>
            <person name="Liu S.L."/>
            <person name="Zhang G."/>
            <person name="Li S."/>
            <person name="Li C."/>
            <person name="Liu H."/>
            <person name="Yang L."/>
            <person name="Liu T."/>
            <person name="Zhang X."/>
            <person name="Wu Z."/>
            <person name="Fan W."/>
            <person name="Dang X."/>
            <person name="Xiang H."/>
            <person name="Tao M."/>
            <person name="Li Y."/>
            <person name="Hu J."/>
            <person name="Li Z."/>
            <person name="Lin L."/>
            <person name="Luo J."/>
            <person name="Geng L."/>
            <person name="Wang L."/>
            <person name="Long M."/>
            <person name="Wan Y."/>
            <person name="He N."/>
            <person name="Zhang Z."/>
            <person name="Lu C."/>
            <person name="Keeling P.J."/>
            <person name="Wang J."/>
            <person name="Xiang Z."/>
            <person name="Zhou Z."/>
        </authorList>
    </citation>
    <scope>NUCLEOTIDE SEQUENCE [LARGE SCALE GENOMIC DNA]</scope>
    <source>
        <strain evidence="5">CQ1 / CVCC 102059</strain>
    </source>
</reference>
<keyword evidence="5" id="KW-1185">Reference proteome</keyword>
<evidence type="ECO:0000256" key="1">
    <source>
        <dbReference type="ARBA" id="ARBA00006024"/>
    </source>
</evidence>
<dbReference type="InterPro" id="IPR036163">
    <property type="entry name" value="HMA_dom_sf"/>
</dbReference>
<dbReference type="AlphaFoldDB" id="R0KRL0"/>
<dbReference type="PANTHER" id="PTHR48085">
    <property type="entry name" value="CADMIUM/ZINC-TRANSPORTING ATPASE HMA2-RELATED"/>
    <property type="match status" value="1"/>
</dbReference>
<dbReference type="InterPro" id="IPR059000">
    <property type="entry name" value="ATPase_P-type_domA"/>
</dbReference>
<name>R0KRL0_NOSB1</name>
<keyword evidence="2" id="KW-0472">Membrane</keyword>
<feature type="transmembrane region" description="Helical" evidence="2">
    <location>
        <begin position="107"/>
        <end position="123"/>
    </location>
</feature>
<dbReference type="InterPro" id="IPR008250">
    <property type="entry name" value="ATPase_P-typ_transduc_dom_A_sf"/>
</dbReference>
<feature type="transmembrane region" description="Helical" evidence="2">
    <location>
        <begin position="303"/>
        <end position="321"/>
    </location>
</feature>
<dbReference type="Proteomes" id="UP000016927">
    <property type="component" value="Unassembled WGS sequence"/>
</dbReference>
<dbReference type="Pfam" id="PF00122">
    <property type="entry name" value="E1-E2_ATPase"/>
    <property type="match status" value="1"/>
</dbReference>
<evidence type="ECO:0000259" key="3">
    <source>
        <dbReference type="Pfam" id="PF00122"/>
    </source>
</evidence>
<dbReference type="InterPro" id="IPR051014">
    <property type="entry name" value="Cation_Transport_ATPase_IB"/>
</dbReference>
<dbReference type="OrthoDB" id="2192425at2759"/>
<protein>
    <submittedName>
        <fullName evidence="4">Cadmium/zinc-transporting ATPase 4</fullName>
    </submittedName>
</protein>
<dbReference type="SUPFAM" id="SSF55008">
    <property type="entry name" value="HMA, heavy metal-associated domain"/>
    <property type="match status" value="1"/>
</dbReference>
<dbReference type="SUPFAM" id="SSF81653">
    <property type="entry name" value="Calcium ATPase, transduction domain A"/>
    <property type="match status" value="1"/>
</dbReference>
<keyword evidence="2" id="KW-0812">Transmembrane</keyword>
<dbReference type="GO" id="GO:0016020">
    <property type="term" value="C:membrane"/>
    <property type="evidence" value="ECO:0007669"/>
    <property type="project" value="TreeGrafter"/>
</dbReference>
<dbReference type="Gene3D" id="2.70.150.10">
    <property type="entry name" value="Calcium-transporting ATPase, cytoplasmic transduction domain A"/>
    <property type="match status" value="1"/>
</dbReference>
<feature type="transmembrane region" description="Helical" evidence="2">
    <location>
        <begin position="165"/>
        <end position="186"/>
    </location>
</feature>
<dbReference type="EMBL" id="KB909265">
    <property type="protein sequence ID" value="EOB12852.1"/>
    <property type="molecule type" value="Genomic_DNA"/>
</dbReference>
<feature type="transmembrane region" description="Helical" evidence="2">
    <location>
        <begin position="333"/>
        <end position="353"/>
    </location>
</feature>
<dbReference type="GO" id="GO:0046872">
    <property type="term" value="F:metal ion binding"/>
    <property type="evidence" value="ECO:0007669"/>
    <property type="project" value="InterPro"/>
</dbReference>
<organism evidence="4 5">
    <name type="scientific">Nosema bombycis (strain CQ1 / CVCC 102059)</name>
    <name type="common">Microsporidian parasite</name>
    <name type="synonym">Pebrine of silkworm</name>
    <dbReference type="NCBI Taxonomy" id="578461"/>
    <lineage>
        <taxon>Eukaryota</taxon>
        <taxon>Fungi</taxon>
        <taxon>Fungi incertae sedis</taxon>
        <taxon>Microsporidia</taxon>
        <taxon>Nosematidae</taxon>
        <taxon>Nosema</taxon>
    </lineage>
</organism>
<proteinExistence type="inferred from homology"/>
<feature type="transmembrane region" description="Helical" evidence="2">
    <location>
        <begin position="135"/>
        <end position="153"/>
    </location>
</feature>
<sequence>MQNLMCMNIQTKIIQMRNLYCLMCEDKVSEVLNNVKGIIEHRTNVYTKELFLKYDSSVISFANILKYLNDNKFMTNETYKFLSYEFLLILLIIVYKILYIVFYSLDFFVLFIVPTILFLKNSVDLMRSKKWTNNSVTCLSSILCYFLGLYLFFFDDYTIRSAEYVILSVDILFYSLVNSFTLSYIVNISKINLYSINQIKNRHNKMEKKLKVGNVIEQSEGYVYVDGTIVEGNCVVDESDITGEEALKHKGPNEQILSSTQIIEGSVKLRIDKVGKQTYTGKVLSLIEEAGFKETYTSSENNSLYTVCLSLLSAAIYYLWSIEDYKLIKSFKIFILTLISLCPCVFLISEPLISLKGRKYLLSHDIVMNEFKMYFQNIRTLFL</sequence>